<reference evidence="1 2" key="1">
    <citation type="submission" date="2015-10" db="EMBL/GenBank/DDBJ databases">
        <title>Draft genome sequence of Streptomyces caeruleatus NRRL B-24802, type strain for the species Streptomyces caeruleatus.</title>
        <authorList>
            <person name="Ruckert C."/>
            <person name="Winkler A."/>
            <person name="Kalinowski J."/>
            <person name="Kampfer P."/>
            <person name="Glaeser S."/>
        </authorList>
    </citation>
    <scope>NUCLEOTIDE SEQUENCE [LARGE SCALE GENOMIC DNA]</scope>
    <source>
        <strain evidence="1 2">NRRL B-24802</strain>
    </source>
</reference>
<protein>
    <submittedName>
        <fullName evidence="1">Uncharacterized protein</fullName>
    </submittedName>
</protein>
<sequence length="283" mass="30592">MTTSPDPDHTPLFDVDVPVAPTPVERLLALAGLYTQHNDRLDLLLFGPSPRPDPDACAASAHRLDRETLACITALRRQPLPAIEPVKNAVVRLKQLAYLTGGATRYLTAAQHVRPLDDADHTHPDLRRGFGQYVRLARELTALAPLTIIESAYPIAGRLPSRARSTTTIPTMDADRRTALLEIARGHIAVTGHDEHQRVHGHTVAVDTEMLRHLEAEGLVTREPASAPPFFPGGPPRDRARLTTLGTRALSTVLVSPHYISGQASGPVPVPAPGAVISARAHR</sequence>
<dbReference type="EMBL" id="LMWY01000011">
    <property type="protein sequence ID" value="KUO04631.1"/>
    <property type="molecule type" value="Genomic_DNA"/>
</dbReference>
<evidence type="ECO:0000313" key="2">
    <source>
        <dbReference type="Proteomes" id="UP000053429"/>
    </source>
</evidence>
<proteinExistence type="predicted"/>
<accession>A0A101U5L2</accession>
<dbReference type="OrthoDB" id="4294050at2"/>
<name>A0A101U5L2_9ACTN</name>
<keyword evidence="2" id="KW-1185">Reference proteome</keyword>
<organism evidence="1 2">
    <name type="scientific">Streptomyces caeruleatus</name>
    <dbReference type="NCBI Taxonomy" id="661399"/>
    <lineage>
        <taxon>Bacteria</taxon>
        <taxon>Bacillati</taxon>
        <taxon>Actinomycetota</taxon>
        <taxon>Actinomycetes</taxon>
        <taxon>Kitasatosporales</taxon>
        <taxon>Streptomycetaceae</taxon>
        <taxon>Streptomyces</taxon>
    </lineage>
</organism>
<evidence type="ECO:0000313" key="1">
    <source>
        <dbReference type="EMBL" id="KUO04631.1"/>
    </source>
</evidence>
<dbReference type="Proteomes" id="UP000053429">
    <property type="component" value="Unassembled WGS sequence"/>
</dbReference>
<comment type="caution">
    <text evidence="1">The sequence shown here is derived from an EMBL/GenBank/DDBJ whole genome shotgun (WGS) entry which is preliminary data.</text>
</comment>
<dbReference type="STRING" id="661399.AQJ67_10545"/>
<dbReference type="AlphaFoldDB" id="A0A101U5L2"/>
<dbReference type="RefSeq" id="WP_062717821.1">
    <property type="nucleotide sequence ID" value="NZ_KQ948926.1"/>
</dbReference>
<gene>
    <name evidence="1" type="ORF">AQJ67_10545</name>
</gene>